<dbReference type="Gene3D" id="3.30.450.20">
    <property type="entry name" value="PAS domain"/>
    <property type="match status" value="1"/>
</dbReference>
<dbReference type="Pfam" id="PF08447">
    <property type="entry name" value="PAS_3"/>
    <property type="match status" value="1"/>
</dbReference>
<organism evidence="8 9">
    <name type="scientific">Desulfamplus magnetovallimortis</name>
    <dbReference type="NCBI Taxonomy" id="1246637"/>
    <lineage>
        <taxon>Bacteria</taxon>
        <taxon>Pseudomonadati</taxon>
        <taxon>Thermodesulfobacteriota</taxon>
        <taxon>Desulfobacteria</taxon>
        <taxon>Desulfobacterales</taxon>
        <taxon>Desulfobacteraceae</taxon>
        <taxon>Desulfamplus</taxon>
    </lineage>
</organism>
<dbReference type="PANTHER" id="PTHR43304:SF1">
    <property type="entry name" value="PAC DOMAIN-CONTAINING PROTEIN"/>
    <property type="match status" value="1"/>
</dbReference>
<feature type="domain" description="PAC" evidence="7">
    <location>
        <begin position="97"/>
        <end position="149"/>
    </location>
</feature>
<dbReference type="CDD" id="cd00082">
    <property type="entry name" value="HisKA"/>
    <property type="match status" value="1"/>
</dbReference>
<dbReference type="PROSITE" id="PS50112">
    <property type="entry name" value="PAS"/>
    <property type="match status" value="1"/>
</dbReference>
<keyword evidence="9" id="KW-1185">Reference proteome</keyword>
<keyword evidence="3" id="KW-0597">Phosphoprotein</keyword>
<dbReference type="InterPro" id="IPR000014">
    <property type="entry name" value="PAS"/>
</dbReference>
<dbReference type="InterPro" id="IPR052162">
    <property type="entry name" value="Sensor_kinase/Photoreceptor"/>
</dbReference>
<dbReference type="STRING" id="1246637.MTBBW1_1630024"/>
<dbReference type="Gene3D" id="1.10.287.130">
    <property type="match status" value="1"/>
</dbReference>
<dbReference type="AlphaFoldDB" id="A0A1W1H906"/>
<dbReference type="NCBIfam" id="TIGR00229">
    <property type="entry name" value="sensory_box"/>
    <property type="match status" value="1"/>
</dbReference>
<dbReference type="EMBL" id="FWEV01000072">
    <property type="protein sequence ID" value="SLM28914.1"/>
    <property type="molecule type" value="Genomic_DNA"/>
</dbReference>
<evidence type="ECO:0000256" key="2">
    <source>
        <dbReference type="ARBA" id="ARBA00012438"/>
    </source>
</evidence>
<dbReference type="CDD" id="cd00130">
    <property type="entry name" value="PAS"/>
    <property type="match status" value="1"/>
</dbReference>
<dbReference type="EC" id="2.7.13.3" evidence="2"/>
<evidence type="ECO:0000256" key="4">
    <source>
        <dbReference type="ARBA" id="ARBA00022679"/>
    </source>
</evidence>
<protein>
    <recommendedName>
        <fullName evidence="2">histidine kinase</fullName>
        <ecNumber evidence="2">2.7.13.3</ecNumber>
    </recommendedName>
</protein>
<dbReference type="PANTHER" id="PTHR43304">
    <property type="entry name" value="PHYTOCHROME-LIKE PROTEIN CPH1"/>
    <property type="match status" value="1"/>
</dbReference>
<dbReference type="InterPro" id="IPR035965">
    <property type="entry name" value="PAS-like_dom_sf"/>
</dbReference>
<feature type="domain" description="PAS" evidence="6">
    <location>
        <begin position="37"/>
        <end position="94"/>
    </location>
</feature>
<dbReference type="InterPro" id="IPR013655">
    <property type="entry name" value="PAS_fold_3"/>
</dbReference>
<evidence type="ECO:0000256" key="5">
    <source>
        <dbReference type="ARBA" id="ARBA00022777"/>
    </source>
</evidence>
<evidence type="ECO:0000313" key="8">
    <source>
        <dbReference type="EMBL" id="SLM28914.1"/>
    </source>
</evidence>
<dbReference type="InterPro" id="IPR003661">
    <property type="entry name" value="HisK_dim/P_dom"/>
</dbReference>
<dbReference type="SUPFAM" id="SSF55785">
    <property type="entry name" value="PYP-like sensor domain (PAS domain)"/>
    <property type="match status" value="1"/>
</dbReference>
<keyword evidence="4" id="KW-0808">Transferase</keyword>
<dbReference type="Proteomes" id="UP000191931">
    <property type="component" value="Unassembled WGS sequence"/>
</dbReference>
<gene>
    <name evidence="8" type="ORF">MTBBW1_1630024</name>
</gene>
<evidence type="ECO:0000313" key="9">
    <source>
        <dbReference type="Proteomes" id="UP000191931"/>
    </source>
</evidence>
<dbReference type="RefSeq" id="WP_080805435.1">
    <property type="nucleotide sequence ID" value="NZ_LT828550.1"/>
</dbReference>
<evidence type="ECO:0000256" key="1">
    <source>
        <dbReference type="ARBA" id="ARBA00000085"/>
    </source>
</evidence>
<accession>A0A1W1H906</accession>
<dbReference type="Pfam" id="PF00512">
    <property type="entry name" value="HisKA"/>
    <property type="match status" value="1"/>
</dbReference>
<evidence type="ECO:0000256" key="3">
    <source>
        <dbReference type="ARBA" id="ARBA00022553"/>
    </source>
</evidence>
<evidence type="ECO:0000259" key="6">
    <source>
        <dbReference type="PROSITE" id="PS50112"/>
    </source>
</evidence>
<proteinExistence type="predicted"/>
<evidence type="ECO:0000259" key="7">
    <source>
        <dbReference type="PROSITE" id="PS50113"/>
    </source>
</evidence>
<comment type="catalytic activity">
    <reaction evidence="1">
        <text>ATP + protein L-histidine = ADP + protein N-phospho-L-histidine.</text>
        <dbReference type="EC" id="2.7.13.3"/>
    </reaction>
</comment>
<dbReference type="SMART" id="SM00086">
    <property type="entry name" value="PAC"/>
    <property type="match status" value="1"/>
</dbReference>
<keyword evidence="5" id="KW-0418">Kinase</keyword>
<dbReference type="SUPFAM" id="SSF47384">
    <property type="entry name" value="Homodimeric domain of signal transducing histidine kinase"/>
    <property type="match status" value="1"/>
</dbReference>
<dbReference type="PROSITE" id="PS50113">
    <property type="entry name" value="PAC"/>
    <property type="match status" value="1"/>
</dbReference>
<reference evidence="8 9" key="1">
    <citation type="submission" date="2017-03" db="EMBL/GenBank/DDBJ databases">
        <authorList>
            <person name="Afonso C.L."/>
            <person name="Miller P.J."/>
            <person name="Scott M.A."/>
            <person name="Spackman E."/>
            <person name="Goraichik I."/>
            <person name="Dimitrov K.M."/>
            <person name="Suarez D.L."/>
            <person name="Swayne D.E."/>
        </authorList>
    </citation>
    <scope>NUCLEOTIDE SEQUENCE [LARGE SCALE GENOMIC DNA]</scope>
    <source>
        <strain evidence="8">PRJEB14757</strain>
    </source>
</reference>
<sequence>MAKKNDPASICSPACNNAMQYESMIKNIPGAIYRCRVVKDAGFVMDFMSCGVEELSGYPADDFLNNRVRSFNSIILPEDREKVVKALFNGVARREIFTVEYRIKCLDGQIKWISERGKAQYDAKGKLLWIDGACFDITEQKEMEAKLIRSEKLKGVLEMSGAVCHEMNQPMTAAIILLQLLADDISNENDKAPSFQKDIMEILEHLEKMRVITNKLMNINCYKTQEYIKGQTIIDINSSSSECELD</sequence>
<dbReference type="InterPro" id="IPR001610">
    <property type="entry name" value="PAC"/>
</dbReference>
<dbReference type="InterPro" id="IPR036097">
    <property type="entry name" value="HisK_dim/P_sf"/>
</dbReference>
<dbReference type="GO" id="GO:0000155">
    <property type="term" value="F:phosphorelay sensor kinase activity"/>
    <property type="evidence" value="ECO:0007669"/>
    <property type="project" value="InterPro"/>
</dbReference>
<dbReference type="InterPro" id="IPR000700">
    <property type="entry name" value="PAS-assoc_C"/>
</dbReference>
<dbReference type="OrthoDB" id="5416452at2"/>
<name>A0A1W1H906_9BACT</name>